<accession>A0A8T0EYV1</accession>
<organism evidence="1 2">
    <name type="scientific">Argiope bruennichi</name>
    <name type="common">Wasp spider</name>
    <name type="synonym">Aranea bruennichi</name>
    <dbReference type="NCBI Taxonomy" id="94029"/>
    <lineage>
        <taxon>Eukaryota</taxon>
        <taxon>Metazoa</taxon>
        <taxon>Ecdysozoa</taxon>
        <taxon>Arthropoda</taxon>
        <taxon>Chelicerata</taxon>
        <taxon>Arachnida</taxon>
        <taxon>Araneae</taxon>
        <taxon>Araneomorphae</taxon>
        <taxon>Entelegynae</taxon>
        <taxon>Araneoidea</taxon>
        <taxon>Araneidae</taxon>
        <taxon>Argiope</taxon>
    </lineage>
</organism>
<comment type="caution">
    <text evidence="1">The sequence shown here is derived from an EMBL/GenBank/DDBJ whole genome shotgun (WGS) entry which is preliminary data.</text>
</comment>
<protein>
    <submittedName>
        <fullName evidence="1">Uncharacterized protein</fullName>
    </submittedName>
</protein>
<gene>
    <name evidence="1" type="ORF">HNY73_013651</name>
</gene>
<name>A0A8T0EYV1_ARGBR</name>
<dbReference type="AlphaFoldDB" id="A0A8T0EYV1"/>
<dbReference type="Proteomes" id="UP000807504">
    <property type="component" value="Unassembled WGS sequence"/>
</dbReference>
<evidence type="ECO:0000313" key="2">
    <source>
        <dbReference type="Proteomes" id="UP000807504"/>
    </source>
</evidence>
<reference evidence="1" key="2">
    <citation type="submission" date="2020-06" db="EMBL/GenBank/DDBJ databases">
        <authorList>
            <person name="Sheffer M."/>
        </authorList>
    </citation>
    <scope>NUCLEOTIDE SEQUENCE</scope>
</reference>
<dbReference type="EMBL" id="JABXBU010001863">
    <property type="protein sequence ID" value="KAF8783496.1"/>
    <property type="molecule type" value="Genomic_DNA"/>
</dbReference>
<sequence length="147" mass="16522">MRQRSDLSIEVQLRGEAEEGKDIKEPGGKISASGSYFIKEPPCKRVWSLLECCLPLSQFISVRALGIKVSTPAWEFLPELISDQMNIDALNEGEGSFDSRAHFMGRWVFKCKEEEAPVNIRVQVPRMKCTEKQSGCTRTTTEAPSHC</sequence>
<reference evidence="1" key="1">
    <citation type="journal article" date="2020" name="bioRxiv">
        <title>Chromosome-level reference genome of the European wasp spider Argiope bruennichi: a resource for studies on range expansion and evolutionary adaptation.</title>
        <authorList>
            <person name="Sheffer M.M."/>
            <person name="Hoppe A."/>
            <person name="Krehenwinkel H."/>
            <person name="Uhl G."/>
            <person name="Kuss A.W."/>
            <person name="Jensen L."/>
            <person name="Jensen C."/>
            <person name="Gillespie R.G."/>
            <person name="Hoff K.J."/>
            <person name="Prost S."/>
        </authorList>
    </citation>
    <scope>NUCLEOTIDE SEQUENCE</scope>
</reference>
<evidence type="ECO:0000313" key="1">
    <source>
        <dbReference type="EMBL" id="KAF8783496.1"/>
    </source>
</evidence>
<proteinExistence type="predicted"/>
<keyword evidence="2" id="KW-1185">Reference proteome</keyword>